<dbReference type="SMART" id="SM00448">
    <property type="entry name" value="REC"/>
    <property type="match status" value="1"/>
</dbReference>
<proteinExistence type="predicted"/>
<keyword evidence="5" id="KW-1185">Reference proteome</keyword>
<dbReference type="PANTHER" id="PTHR44591:SF3">
    <property type="entry name" value="RESPONSE REGULATORY DOMAIN-CONTAINING PROTEIN"/>
    <property type="match status" value="1"/>
</dbReference>
<protein>
    <submittedName>
        <fullName evidence="4">Response regulator</fullName>
    </submittedName>
</protein>
<sequence length="132" mass="14437">MTTTEPQKLLCVDDESDIREIAALSLELDAGFTVKSCASGQEALEALPEFAPDMVLLDVMMPDMDGPATLERLRQLPEGRTVPVVFITAKAQRQEVEYFLSLGAVGVIAKPFDPMTLADQVRSIWESRHGTG</sequence>
<dbReference type="InterPro" id="IPR011006">
    <property type="entry name" value="CheY-like_superfamily"/>
</dbReference>
<dbReference type="Proteomes" id="UP001595799">
    <property type="component" value="Unassembled WGS sequence"/>
</dbReference>
<reference evidence="5" key="1">
    <citation type="journal article" date="2019" name="Int. J. Syst. Evol. Microbiol.">
        <title>The Global Catalogue of Microorganisms (GCM) 10K type strain sequencing project: providing services to taxonomists for standard genome sequencing and annotation.</title>
        <authorList>
            <consortium name="The Broad Institute Genomics Platform"/>
            <consortium name="The Broad Institute Genome Sequencing Center for Infectious Disease"/>
            <person name="Wu L."/>
            <person name="Ma J."/>
        </authorList>
    </citation>
    <scope>NUCLEOTIDE SEQUENCE [LARGE SCALE GENOMIC DNA]</scope>
    <source>
        <strain evidence="5">CECT 8472</strain>
    </source>
</reference>
<keyword evidence="1 2" id="KW-0597">Phosphoprotein</keyword>
<accession>A0ABV8UGN3</accession>
<dbReference type="Pfam" id="PF00072">
    <property type="entry name" value="Response_reg"/>
    <property type="match status" value="1"/>
</dbReference>
<organism evidence="4 5">
    <name type="scientific">Fodinicurvata halophila</name>
    <dbReference type="NCBI Taxonomy" id="1419723"/>
    <lineage>
        <taxon>Bacteria</taxon>
        <taxon>Pseudomonadati</taxon>
        <taxon>Pseudomonadota</taxon>
        <taxon>Alphaproteobacteria</taxon>
        <taxon>Rhodospirillales</taxon>
        <taxon>Rhodovibrionaceae</taxon>
        <taxon>Fodinicurvata</taxon>
    </lineage>
</organism>
<evidence type="ECO:0000313" key="5">
    <source>
        <dbReference type="Proteomes" id="UP001595799"/>
    </source>
</evidence>
<evidence type="ECO:0000313" key="4">
    <source>
        <dbReference type="EMBL" id="MFC4350345.1"/>
    </source>
</evidence>
<dbReference type="Gene3D" id="3.40.50.2300">
    <property type="match status" value="1"/>
</dbReference>
<dbReference type="CDD" id="cd17552">
    <property type="entry name" value="REC_RR468-like"/>
    <property type="match status" value="1"/>
</dbReference>
<gene>
    <name evidence="4" type="ORF">ACFOW6_02185</name>
</gene>
<dbReference type="RefSeq" id="WP_382420684.1">
    <property type="nucleotide sequence ID" value="NZ_JBHSCW010000001.1"/>
</dbReference>
<dbReference type="PANTHER" id="PTHR44591">
    <property type="entry name" value="STRESS RESPONSE REGULATOR PROTEIN 1"/>
    <property type="match status" value="1"/>
</dbReference>
<feature type="domain" description="Response regulatory" evidence="3">
    <location>
        <begin position="8"/>
        <end position="125"/>
    </location>
</feature>
<evidence type="ECO:0000259" key="3">
    <source>
        <dbReference type="PROSITE" id="PS50110"/>
    </source>
</evidence>
<dbReference type="InterPro" id="IPR050595">
    <property type="entry name" value="Bact_response_regulator"/>
</dbReference>
<feature type="modified residue" description="4-aspartylphosphate" evidence="2">
    <location>
        <position position="58"/>
    </location>
</feature>
<dbReference type="SUPFAM" id="SSF52172">
    <property type="entry name" value="CheY-like"/>
    <property type="match status" value="1"/>
</dbReference>
<dbReference type="EMBL" id="JBHSCW010000001">
    <property type="protein sequence ID" value="MFC4350345.1"/>
    <property type="molecule type" value="Genomic_DNA"/>
</dbReference>
<name>A0ABV8UGN3_9PROT</name>
<dbReference type="PROSITE" id="PS50110">
    <property type="entry name" value="RESPONSE_REGULATORY"/>
    <property type="match status" value="1"/>
</dbReference>
<dbReference type="InterPro" id="IPR001789">
    <property type="entry name" value="Sig_transdc_resp-reg_receiver"/>
</dbReference>
<comment type="caution">
    <text evidence="4">The sequence shown here is derived from an EMBL/GenBank/DDBJ whole genome shotgun (WGS) entry which is preliminary data.</text>
</comment>
<evidence type="ECO:0000256" key="1">
    <source>
        <dbReference type="ARBA" id="ARBA00022553"/>
    </source>
</evidence>
<evidence type="ECO:0000256" key="2">
    <source>
        <dbReference type="PROSITE-ProRule" id="PRU00169"/>
    </source>
</evidence>